<dbReference type="OrthoDB" id="3543113at2759"/>
<reference evidence="2 3" key="1">
    <citation type="journal article" date="2020" name="ISME J.">
        <title>Uncovering the hidden diversity of litter-decomposition mechanisms in mushroom-forming fungi.</title>
        <authorList>
            <person name="Floudas D."/>
            <person name="Bentzer J."/>
            <person name="Ahren D."/>
            <person name="Johansson T."/>
            <person name="Persson P."/>
            <person name="Tunlid A."/>
        </authorList>
    </citation>
    <scope>NUCLEOTIDE SEQUENCE [LARGE SCALE GENOMIC DNA]</scope>
    <source>
        <strain evidence="2 3">CBS 291.85</strain>
    </source>
</reference>
<feature type="compositionally biased region" description="Acidic residues" evidence="1">
    <location>
        <begin position="34"/>
        <end position="71"/>
    </location>
</feature>
<sequence length="570" mass="64815">MDLVDMIVDIPGEIIELIFKNLKDMDDAQSQNDMEMDDDRCSEEEEEDEEDTDTEDDEDEVGEGSVDEDQAEGQRELSTRNSLLSCALSCKIFSKVALGFIWHTVTGWGPLLKLIPGCQIVRFAYSLEGELNDASLERFDFYARMVKKFILQDQEWEERFTRKAGIRVKDSVYRHLSLARPRPFPSLTSFECFYERLPRAMMLCVSPHLLEAAFVTSQSSNFTSRTEIRHYLDAVKQEAPLFRKLEISSDRRVLSLASLIHLDVDRFIESIALEYSVDETFLAWSHLTHLEVLKLNEPDLLPKHLGLINTVEPSDFPKRLKALEISVQRDTVINVFRLLELCQYSPVESFQLTGRDLHREYNKIFTAVASGWSESLTSLSITTVLIQDAFEIDSASPISDFLNPLYSLRELRILRLWSLGEVFYVRDKDIRNVCNAWPNLAELVLDADPVSGSESSQRSPTTASFHILAQHCPMLNNLRIPFHKSVPSSSVALPSSTVISLPHNLERLQLAVRGKLTKAHTSRLARHLDLAFPNLKSVVVGHNASESSKAIMKLLKSSQIARRRQVETAK</sequence>
<comment type="caution">
    <text evidence="2">The sequence shown here is derived from an EMBL/GenBank/DDBJ whole genome shotgun (WGS) entry which is preliminary data.</text>
</comment>
<organism evidence="2 3">
    <name type="scientific">Tetrapyrgos nigripes</name>
    <dbReference type="NCBI Taxonomy" id="182062"/>
    <lineage>
        <taxon>Eukaryota</taxon>
        <taxon>Fungi</taxon>
        <taxon>Dikarya</taxon>
        <taxon>Basidiomycota</taxon>
        <taxon>Agaricomycotina</taxon>
        <taxon>Agaricomycetes</taxon>
        <taxon>Agaricomycetidae</taxon>
        <taxon>Agaricales</taxon>
        <taxon>Marasmiineae</taxon>
        <taxon>Marasmiaceae</taxon>
        <taxon>Tetrapyrgos</taxon>
    </lineage>
</organism>
<dbReference type="AlphaFoldDB" id="A0A8H5GDJ3"/>
<proteinExistence type="predicted"/>
<dbReference type="EMBL" id="JAACJM010000036">
    <property type="protein sequence ID" value="KAF5362928.1"/>
    <property type="molecule type" value="Genomic_DNA"/>
</dbReference>
<evidence type="ECO:0000256" key="1">
    <source>
        <dbReference type="SAM" id="MobiDB-lite"/>
    </source>
</evidence>
<evidence type="ECO:0000313" key="3">
    <source>
        <dbReference type="Proteomes" id="UP000559256"/>
    </source>
</evidence>
<protein>
    <submittedName>
        <fullName evidence="2">Uncharacterized protein</fullName>
    </submittedName>
</protein>
<gene>
    <name evidence="2" type="ORF">D9758_007056</name>
</gene>
<dbReference type="InterPro" id="IPR032675">
    <property type="entry name" value="LRR_dom_sf"/>
</dbReference>
<keyword evidence="3" id="KW-1185">Reference proteome</keyword>
<feature type="region of interest" description="Disordered" evidence="1">
    <location>
        <begin position="28"/>
        <end position="75"/>
    </location>
</feature>
<dbReference type="Proteomes" id="UP000559256">
    <property type="component" value="Unassembled WGS sequence"/>
</dbReference>
<name>A0A8H5GDJ3_9AGAR</name>
<dbReference type="Gene3D" id="3.80.10.10">
    <property type="entry name" value="Ribonuclease Inhibitor"/>
    <property type="match status" value="1"/>
</dbReference>
<accession>A0A8H5GDJ3</accession>
<dbReference type="SUPFAM" id="SSF52047">
    <property type="entry name" value="RNI-like"/>
    <property type="match status" value="1"/>
</dbReference>
<evidence type="ECO:0000313" key="2">
    <source>
        <dbReference type="EMBL" id="KAF5362928.1"/>
    </source>
</evidence>